<protein>
    <recommendedName>
        <fullName evidence="12">ADP,ATP carrier protein</fullName>
    </recommendedName>
</protein>
<evidence type="ECO:0000256" key="2">
    <source>
        <dbReference type="ARBA" id="ARBA00006375"/>
    </source>
</evidence>
<dbReference type="PRINTS" id="PR00926">
    <property type="entry name" value="MITOCARRIER"/>
</dbReference>
<keyword evidence="5" id="KW-0677">Repeat</keyword>
<dbReference type="GO" id="GO:0055085">
    <property type="term" value="P:transmembrane transport"/>
    <property type="evidence" value="ECO:0007669"/>
    <property type="project" value="InterPro"/>
</dbReference>
<sequence>MGPQLKVEPPKPRPKPKGLGFAREVFFAGVLAELVNKTVLHPVDTIKARLQYMAASRTEKQPRLSRWPIVSDFRAGVRMLRAEISPLRSLFAGLTPSLLGVVPVSMVYMPTYELSKAYMRDTALEGTPAPAVLTGTASAIVRVPVTVLKARLQLKLHKDLWSAVTEATTQKRGLRGLYVGLNAVLVLDVIYAAVQFACIERMRAAAYRYQFGRSPPREGAENALGTGTNAAIGFATGMITSLVTEPIDVIKTRLMAQRTASGSGPTEGAYFGYRGVGHGLRRAVRAEGLVTLWRGSLPRLVIKASGSSLWFTTYMWFRKMLERPGDADR</sequence>
<gene>
    <name evidence="11" type="ORF">PPAR1163_LOCUS9198</name>
</gene>
<feature type="repeat" description="Solcar" evidence="8">
    <location>
        <begin position="20"/>
        <end position="118"/>
    </location>
</feature>
<feature type="transmembrane region" description="Helical" evidence="10">
    <location>
        <begin position="89"/>
        <end position="109"/>
    </location>
</feature>
<dbReference type="PANTHER" id="PTHR45667">
    <property type="entry name" value="S-ADENOSYLMETHIONINE MITOCHONDRIAL CARRIER PROTEIN"/>
    <property type="match status" value="1"/>
</dbReference>
<dbReference type="PROSITE" id="PS50920">
    <property type="entry name" value="SOLCAR"/>
    <property type="match status" value="3"/>
</dbReference>
<evidence type="ECO:0000256" key="5">
    <source>
        <dbReference type="ARBA" id="ARBA00022737"/>
    </source>
</evidence>
<evidence type="ECO:0000256" key="10">
    <source>
        <dbReference type="SAM" id="Phobius"/>
    </source>
</evidence>
<name>A0A7S1TXY9_9STRA</name>
<evidence type="ECO:0000313" key="11">
    <source>
        <dbReference type="EMBL" id="CAD9250837.1"/>
    </source>
</evidence>
<comment type="similarity">
    <text evidence="2 9">Belongs to the mitochondrial carrier (TC 2.A.29) family.</text>
</comment>
<keyword evidence="6 10" id="KW-1133">Transmembrane helix</keyword>
<dbReference type="InterPro" id="IPR023395">
    <property type="entry name" value="MCP_dom_sf"/>
</dbReference>
<dbReference type="SUPFAM" id="SSF103506">
    <property type="entry name" value="Mitochondrial carrier"/>
    <property type="match status" value="1"/>
</dbReference>
<evidence type="ECO:0000256" key="9">
    <source>
        <dbReference type="RuleBase" id="RU000488"/>
    </source>
</evidence>
<dbReference type="InterPro" id="IPR002067">
    <property type="entry name" value="MCP"/>
</dbReference>
<feature type="repeat" description="Solcar" evidence="8">
    <location>
        <begin position="224"/>
        <end position="320"/>
    </location>
</feature>
<dbReference type="Gene3D" id="1.50.40.10">
    <property type="entry name" value="Mitochondrial carrier domain"/>
    <property type="match status" value="1"/>
</dbReference>
<accession>A0A7S1TXY9</accession>
<evidence type="ECO:0000256" key="4">
    <source>
        <dbReference type="ARBA" id="ARBA00022692"/>
    </source>
</evidence>
<feature type="transmembrane region" description="Helical" evidence="10">
    <location>
        <begin position="176"/>
        <end position="194"/>
    </location>
</feature>
<evidence type="ECO:0000256" key="1">
    <source>
        <dbReference type="ARBA" id="ARBA00004141"/>
    </source>
</evidence>
<comment type="subcellular location">
    <subcellularLocation>
        <location evidence="1">Membrane</location>
        <topology evidence="1">Multi-pass membrane protein</topology>
    </subcellularLocation>
</comment>
<dbReference type="AlphaFoldDB" id="A0A7S1TXY9"/>
<evidence type="ECO:0000256" key="7">
    <source>
        <dbReference type="ARBA" id="ARBA00023136"/>
    </source>
</evidence>
<organism evidence="11">
    <name type="scientific">Phaeomonas parva</name>
    <dbReference type="NCBI Taxonomy" id="124430"/>
    <lineage>
        <taxon>Eukaryota</taxon>
        <taxon>Sar</taxon>
        <taxon>Stramenopiles</taxon>
        <taxon>Ochrophyta</taxon>
        <taxon>Pinguiophyceae</taxon>
        <taxon>Pinguiochrysidales</taxon>
        <taxon>Pinguiochrysidaceae</taxon>
        <taxon>Phaeomonas</taxon>
    </lineage>
</organism>
<keyword evidence="3 9" id="KW-0813">Transport</keyword>
<dbReference type="EMBL" id="HBGJ01014408">
    <property type="protein sequence ID" value="CAD9250837.1"/>
    <property type="molecule type" value="Transcribed_RNA"/>
</dbReference>
<dbReference type="Pfam" id="PF00153">
    <property type="entry name" value="Mito_carr"/>
    <property type="match status" value="3"/>
</dbReference>
<feature type="repeat" description="Solcar" evidence="8">
    <location>
        <begin position="122"/>
        <end position="205"/>
    </location>
</feature>
<dbReference type="InterPro" id="IPR018108">
    <property type="entry name" value="MCP_transmembrane"/>
</dbReference>
<evidence type="ECO:0000256" key="6">
    <source>
        <dbReference type="ARBA" id="ARBA00022989"/>
    </source>
</evidence>
<evidence type="ECO:0000256" key="8">
    <source>
        <dbReference type="PROSITE-ProRule" id="PRU00282"/>
    </source>
</evidence>
<dbReference type="GO" id="GO:0016020">
    <property type="term" value="C:membrane"/>
    <property type="evidence" value="ECO:0007669"/>
    <property type="project" value="UniProtKB-SubCell"/>
</dbReference>
<reference evidence="11" key="1">
    <citation type="submission" date="2021-01" db="EMBL/GenBank/DDBJ databases">
        <authorList>
            <person name="Corre E."/>
            <person name="Pelletier E."/>
            <person name="Niang G."/>
            <person name="Scheremetjew M."/>
            <person name="Finn R."/>
            <person name="Kale V."/>
            <person name="Holt S."/>
            <person name="Cochrane G."/>
            <person name="Meng A."/>
            <person name="Brown T."/>
            <person name="Cohen L."/>
        </authorList>
    </citation>
    <scope>NUCLEOTIDE SEQUENCE</scope>
    <source>
        <strain evidence="11">CCMP2877</strain>
    </source>
</reference>
<proteinExistence type="inferred from homology"/>
<keyword evidence="7 8" id="KW-0472">Membrane</keyword>
<evidence type="ECO:0000256" key="3">
    <source>
        <dbReference type="ARBA" id="ARBA00022448"/>
    </source>
</evidence>
<evidence type="ECO:0008006" key="12">
    <source>
        <dbReference type="Google" id="ProtNLM"/>
    </source>
</evidence>
<keyword evidence="4 8" id="KW-0812">Transmembrane</keyword>